<evidence type="ECO:0000313" key="5">
    <source>
        <dbReference type="Proteomes" id="UP000799291"/>
    </source>
</evidence>
<keyword evidence="2" id="KW-0812">Transmembrane</keyword>
<dbReference type="Pfam" id="PF20237">
    <property type="entry name" value="DUF6594"/>
    <property type="match status" value="1"/>
</dbReference>
<dbReference type="PANTHER" id="PTHR34502:SF5">
    <property type="entry name" value="DUF6594 DOMAIN-CONTAINING PROTEIN"/>
    <property type="match status" value="1"/>
</dbReference>
<name>A0A6G1JNV6_9PLEO</name>
<feature type="domain" description="DUF6594" evidence="3">
    <location>
        <begin position="78"/>
        <end position="375"/>
    </location>
</feature>
<sequence length="381" mass="42109">MDSFASPPSRRGTNISATSTIVNPVPTAPGAQAANVTTNGTTNATHSIPPNSNGSLNGVLFPHVATPNRVCGKIDQGWPQLTALMAQNQDFAAFSRFKELNVKSLLYYQCQLALLEKELRILEVNDAANPDEYPLFADNLIMSDSEQFRLVETIRRVLKEYNEALLQFAKVCALPDPEPFNMQTLRKWLQHPNHGKFTLRSLSGDLQNTWGNLDIPEPSTHLLRWAGRIVLGLFWSLEPKDKLECKELDLVWTAPPVKTDGLTRWIASEIIPWLRALHRALHRESKGGQHLSKGLVYWSERPALKATGAASTVIACLLPVVAIWVLAYVDGLNKLLWCITGFTLAFVLGLILLTQGESTRTEIFAATAAFSAVLVVFISDA</sequence>
<proteinExistence type="predicted"/>
<keyword evidence="2" id="KW-1133">Transmembrane helix</keyword>
<gene>
    <name evidence="4" type="ORF">K458DRAFT_381932</name>
</gene>
<evidence type="ECO:0000313" key="4">
    <source>
        <dbReference type="EMBL" id="KAF2692108.1"/>
    </source>
</evidence>
<dbReference type="AlphaFoldDB" id="A0A6G1JNV6"/>
<keyword evidence="5" id="KW-1185">Reference proteome</keyword>
<dbReference type="InterPro" id="IPR046529">
    <property type="entry name" value="DUF6594"/>
</dbReference>
<evidence type="ECO:0000259" key="3">
    <source>
        <dbReference type="Pfam" id="PF20237"/>
    </source>
</evidence>
<dbReference type="OrthoDB" id="5342093at2759"/>
<protein>
    <recommendedName>
        <fullName evidence="3">DUF6594 domain-containing protein</fullName>
    </recommendedName>
</protein>
<keyword evidence="2" id="KW-0472">Membrane</keyword>
<dbReference type="PANTHER" id="PTHR34502">
    <property type="entry name" value="DUF6594 DOMAIN-CONTAINING PROTEIN-RELATED"/>
    <property type="match status" value="1"/>
</dbReference>
<feature type="transmembrane region" description="Helical" evidence="2">
    <location>
        <begin position="361"/>
        <end position="379"/>
    </location>
</feature>
<evidence type="ECO:0000256" key="2">
    <source>
        <dbReference type="SAM" id="Phobius"/>
    </source>
</evidence>
<dbReference type="EMBL" id="MU005569">
    <property type="protein sequence ID" value="KAF2692108.1"/>
    <property type="molecule type" value="Genomic_DNA"/>
</dbReference>
<feature type="transmembrane region" description="Helical" evidence="2">
    <location>
        <begin position="309"/>
        <end position="329"/>
    </location>
</feature>
<feature type="compositionally biased region" description="Polar residues" evidence="1">
    <location>
        <begin position="11"/>
        <end position="20"/>
    </location>
</feature>
<feature type="transmembrane region" description="Helical" evidence="2">
    <location>
        <begin position="335"/>
        <end position="354"/>
    </location>
</feature>
<dbReference type="Proteomes" id="UP000799291">
    <property type="component" value="Unassembled WGS sequence"/>
</dbReference>
<accession>A0A6G1JNV6</accession>
<reference evidence="4" key="1">
    <citation type="journal article" date="2020" name="Stud. Mycol.">
        <title>101 Dothideomycetes genomes: a test case for predicting lifestyles and emergence of pathogens.</title>
        <authorList>
            <person name="Haridas S."/>
            <person name="Albert R."/>
            <person name="Binder M."/>
            <person name="Bloem J."/>
            <person name="Labutti K."/>
            <person name="Salamov A."/>
            <person name="Andreopoulos B."/>
            <person name="Baker S."/>
            <person name="Barry K."/>
            <person name="Bills G."/>
            <person name="Bluhm B."/>
            <person name="Cannon C."/>
            <person name="Castanera R."/>
            <person name="Culley D."/>
            <person name="Daum C."/>
            <person name="Ezra D."/>
            <person name="Gonzalez J."/>
            <person name="Henrissat B."/>
            <person name="Kuo A."/>
            <person name="Liang C."/>
            <person name="Lipzen A."/>
            <person name="Lutzoni F."/>
            <person name="Magnuson J."/>
            <person name="Mondo S."/>
            <person name="Nolan M."/>
            <person name="Ohm R."/>
            <person name="Pangilinan J."/>
            <person name="Park H.-J."/>
            <person name="Ramirez L."/>
            <person name="Alfaro M."/>
            <person name="Sun H."/>
            <person name="Tritt A."/>
            <person name="Yoshinaga Y."/>
            <person name="Zwiers L.-H."/>
            <person name="Turgeon B."/>
            <person name="Goodwin S."/>
            <person name="Spatafora J."/>
            <person name="Crous P."/>
            <person name="Grigoriev I."/>
        </authorList>
    </citation>
    <scope>NUCLEOTIDE SEQUENCE</scope>
    <source>
        <strain evidence="4">CBS 122367</strain>
    </source>
</reference>
<organism evidence="4 5">
    <name type="scientific">Lentithecium fluviatile CBS 122367</name>
    <dbReference type="NCBI Taxonomy" id="1168545"/>
    <lineage>
        <taxon>Eukaryota</taxon>
        <taxon>Fungi</taxon>
        <taxon>Dikarya</taxon>
        <taxon>Ascomycota</taxon>
        <taxon>Pezizomycotina</taxon>
        <taxon>Dothideomycetes</taxon>
        <taxon>Pleosporomycetidae</taxon>
        <taxon>Pleosporales</taxon>
        <taxon>Massarineae</taxon>
        <taxon>Lentitheciaceae</taxon>
        <taxon>Lentithecium</taxon>
    </lineage>
</organism>
<evidence type="ECO:0000256" key="1">
    <source>
        <dbReference type="SAM" id="MobiDB-lite"/>
    </source>
</evidence>
<feature type="region of interest" description="Disordered" evidence="1">
    <location>
        <begin position="1"/>
        <end position="20"/>
    </location>
</feature>